<name>A0A1D2VBW4_9ASCO</name>
<proteinExistence type="inferred from homology"/>
<feature type="transmembrane region" description="Helical" evidence="10">
    <location>
        <begin position="453"/>
        <end position="473"/>
    </location>
</feature>
<dbReference type="InterPro" id="IPR036259">
    <property type="entry name" value="MFS_trans_sf"/>
</dbReference>
<protein>
    <submittedName>
        <fullName evidence="12">Glucose transporter/sensor</fullName>
    </submittedName>
</protein>
<dbReference type="Pfam" id="PF00083">
    <property type="entry name" value="Sugar_tr"/>
    <property type="match status" value="1"/>
</dbReference>
<dbReference type="PANTHER" id="PTHR48022:SF17">
    <property type="entry name" value="HEXOSE TRANSPORTER"/>
    <property type="match status" value="1"/>
</dbReference>
<dbReference type="InParanoid" id="A0A1D2VBW4"/>
<evidence type="ECO:0000313" key="13">
    <source>
        <dbReference type="Proteomes" id="UP000095038"/>
    </source>
</evidence>
<keyword evidence="5 10" id="KW-0812">Transmembrane</keyword>
<dbReference type="Proteomes" id="UP000095038">
    <property type="component" value="Unassembled WGS sequence"/>
</dbReference>
<keyword evidence="13" id="KW-1185">Reference proteome</keyword>
<dbReference type="InterPro" id="IPR003663">
    <property type="entry name" value="Sugar/inositol_transpt"/>
</dbReference>
<feature type="transmembrane region" description="Helical" evidence="10">
    <location>
        <begin position="202"/>
        <end position="219"/>
    </location>
</feature>
<dbReference type="PANTHER" id="PTHR48022">
    <property type="entry name" value="PLASTIDIC GLUCOSE TRANSPORTER 4"/>
    <property type="match status" value="1"/>
</dbReference>
<feature type="transmembrane region" description="Helical" evidence="10">
    <location>
        <begin position="351"/>
        <end position="370"/>
    </location>
</feature>
<dbReference type="PROSITE" id="PS00216">
    <property type="entry name" value="SUGAR_TRANSPORT_1"/>
    <property type="match status" value="1"/>
</dbReference>
<dbReference type="PRINTS" id="PR00171">
    <property type="entry name" value="SUGRTRNSPORT"/>
</dbReference>
<dbReference type="SUPFAM" id="SSF103473">
    <property type="entry name" value="MFS general substrate transporter"/>
    <property type="match status" value="1"/>
</dbReference>
<accession>A0A1D2VBW4</accession>
<dbReference type="EMBL" id="KV454488">
    <property type="protein sequence ID" value="ODV58957.1"/>
    <property type="molecule type" value="Genomic_DNA"/>
</dbReference>
<feature type="transmembrane region" description="Helical" evidence="10">
    <location>
        <begin position="288"/>
        <end position="310"/>
    </location>
</feature>
<dbReference type="InterPro" id="IPR050360">
    <property type="entry name" value="MFS_Sugar_Transporters"/>
</dbReference>
<comment type="subcellular location">
    <subcellularLocation>
        <location evidence="1">Membrane</location>
        <topology evidence="1">Multi-pass membrane protein</topology>
    </subcellularLocation>
</comment>
<evidence type="ECO:0000256" key="2">
    <source>
        <dbReference type="ARBA" id="ARBA00010992"/>
    </source>
</evidence>
<dbReference type="GO" id="GO:0005536">
    <property type="term" value="F:D-glucose binding"/>
    <property type="evidence" value="ECO:0007669"/>
    <property type="project" value="UniProtKB-ARBA"/>
</dbReference>
<keyword evidence="6 10" id="KW-1133">Transmembrane helix</keyword>
<organism evidence="12 13">
    <name type="scientific">Ascoidea rubescens DSM 1968</name>
    <dbReference type="NCBI Taxonomy" id="1344418"/>
    <lineage>
        <taxon>Eukaryota</taxon>
        <taxon>Fungi</taxon>
        <taxon>Dikarya</taxon>
        <taxon>Ascomycota</taxon>
        <taxon>Saccharomycotina</taxon>
        <taxon>Saccharomycetes</taxon>
        <taxon>Ascoideaceae</taxon>
        <taxon>Ascoidea</taxon>
    </lineage>
</organism>
<dbReference type="PROSITE" id="PS00217">
    <property type="entry name" value="SUGAR_TRANSPORT_2"/>
    <property type="match status" value="1"/>
</dbReference>
<evidence type="ECO:0000256" key="3">
    <source>
        <dbReference type="ARBA" id="ARBA00022448"/>
    </source>
</evidence>
<dbReference type="Gene3D" id="1.20.1250.20">
    <property type="entry name" value="MFS general substrate transporter like domains"/>
    <property type="match status" value="1"/>
</dbReference>
<dbReference type="GeneID" id="30968869"/>
<dbReference type="FunFam" id="1.20.1250.20:FF:000115">
    <property type="entry name" value="High-affinity glucose transporter"/>
    <property type="match status" value="1"/>
</dbReference>
<feature type="transmembrane region" description="Helical" evidence="10">
    <location>
        <begin position="322"/>
        <end position="344"/>
    </location>
</feature>
<dbReference type="OrthoDB" id="6612291at2759"/>
<evidence type="ECO:0000256" key="6">
    <source>
        <dbReference type="ARBA" id="ARBA00022989"/>
    </source>
</evidence>
<dbReference type="GO" id="GO:0010255">
    <property type="term" value="P:glucose mediated signaling pathway"/>
    <property type="evidence" value="ECO:0007669"/>
    <property type="project" value="UniProtKB-ARBA"/>
</dbReference>
<evidence type="ECO:0000256" key="9">
    <source>
        <dbReference type="RuleBase" id="RU003346"/>
    </source>
</evidence>
<evidence type="ECO:0000259" key="11">
    <source>
        <dbReference type="PROSITE" id="PS50850"/>
    </source>
</evidence>
<sequence length="531" mass="58823">MGNFIKVIFNKYWSVFYKPDPKKTEENVWPAIIVGLFAAFGGILFGYDTGSISGVMEMNYVLERFPEDKPMEFSSSEHSLIVSILSAGTFFGALSAPFIADTLGRKWVIVISSLFTFNLGIALQTAATTIGLLAAGRVIAGFGLGFISATIPLYQSETVPKSVRGAIVSVYQLAITIGIFLASCVEKGTHNRNDSGSYRIPIALQFAWALILGIGMIFLPETPRFYISKNKEMEGKESLSKLRKLPIDHPELLEEYDEIKANYDFENSFGSSSWPDVFKTGNSQLKRIFTGTSLQAFQQLTGINFIFYYGTTFFGNAGIKDAFTVQVITNLVNVFMTFPGIYLVEVVGRRALLIWGAAGMCLSGFVVAIVGEISDSDASNKALVAFACIFIAFFASSWGPVCWVVTGEIYPLRVRGKSVALTTASNWLWNFAIAYATPYMIDSGPGNANLGTRVYFIWGGCNVLAGIFAYCFIYETKNLSLEEIDETYQENKYAWRSTNFKPKSFHENIQNNMIEKEESFISKEKSSHSFA</sequence>
<dbReference type="PROSITE" id="PS50850">
    <property type="entry name" value="MFS"/>
    <property type="match status" value="1"/>
</dbReference>
<keyword evidence="8" id="KW-0325">Glycoprotein</keyword>
<gene>
    <name evidence="12" type="ORF">ASCRUDRAFT_9723</name>
</gene>
<feature type="transmembrane region" description="Helical" evidence="10">
    <location>
        <begin position="107"/>
        <end position="126"/>
    </location>
</feature>
<evidence type="ECO:0000256" key="10">
    <source>
        <dbReference type="SAM" id="Phobius"/>
    </source>
</evidence>
<dbReference type="STRING" id="1344418.A0A1D2VBW4"/>
<feature type="transmembrane region" description="Helical" evidence="10">
    <location>
        <begin position="418"/>
        <end position="441"/>
    </location>
</feature>
<dbReference type="InterPro" id="IPR005829">
    <property type="entry name" value="Sugar_transporter_CS"/>
</dbReference>
<dbReference type="AlphaFoldDB" id="A0A1D2VBW4"/>
<reference evidence="13" key="1">
    <citation type="submission" date="2016-05" db="EMBL/GenBank/DDBJ databases">
        <title>Comparative genomics of biotechnologically important yeasts.</title>
        <authorList>
            <consortium name="DOE Joint Genome Institute"/>
            <person name="Riley R."/>
            <person name="Haridas S."/>
            <person name="Wolfe K.H."/>
            <person name="Lopes M.R."/>
            <person name="Hittinger C.T."/>
            <person name="Goker M."/>
            <person name="Salamov A."/>
            <person name="Wisecaver J."/>
            <person name="Long T.M."/>
            <person name="Aerts A.L."/>
            <person name="Barry K."/>
            <person name="Choi C."/>
            <person name="Clum A."/>
            <person name="Coughlan A.Y."/>
            <person name="Deshpande S."/>
            <person name="Douglass A.P."/>
            <person name="Hanson S.J."/>
            <person name="Klenk H.-P."/>
            <person name="Labutti K."/>
            <person name="Lapidus A."/>
            <person name="Lindquist E."/>
            <person name="Lipzen A."/>
            <person name="Meier-Kolthoff J.P."/>
            <person name="Ohm R.A."/>
            <person name="Otillar R.P."/>
            <person name="Pangilinan J."/>
            <person name="Peng Y."/>
            <person name="Rokas A."/>
            <person name="Rosa C.A."/>
            <person name="Scheuner C."/>
            <person name="Sibirny A.A."/>
            <person name="Slot J.C."/>
            <person name="Stielow J.B."/>
            <person name="Sun H."/>
            <person name="Kurtzman C.P."/>
            <person name="Blackwell M."/>
            <person name="Grigoriev I.V."/>
            <person name="Jeffries T.W."/>
        </authorList>
    </citation>
    <scope>NUCLEOTIDE SEQUENCE [LARGE SCALE GENOMIC DNA]</scope>
    <source>
        <strain evidence="13">DSM 1968</strain>
    </source>
</reference>
<keyword evidence="7 10" id="KW-0472">Membrane</keyword>
<comment type="similarity">
    <text evidence="2 9">Belongs to the major facilitator superfamily. Sugar transporter (TC 2.A.1.1) family.</text>
</comment>
<feature type="transmembrane region" description="Helical" evidence="10">
    <location>
        <begin position="80"/>
        <end position="100"/>
    </location>
</feature>
<evidence type="ECO:0000256" key="1">
    <source>
        <dbReference type="ARBA" id="ARBA00004141"/>
    </source>
</evidence>
<feature type="transmembrane region" description="Helical" evidence="10">
    <location>
        <begin position="28"/>
        <end position="47"/>
    </location>
</feature>
<dbReference type="InterPro" id="IPR005828">
    <property type="entry name" value="MFS_sugar_transport-like"/>
</dbReference>
<feature type="domain" description="Major facilitator superfamily (MFS) profile" evidence="11">
    <location>
        <begin position="34"/>
        <end position="477"/>
    </location>
</feature>
<feature type="transmembrane region" description="Helical" evidence="10">
    <location>
        <begin position="382"/>
        <end position="406"/>
    </location>
</feature>
<dbReference type="RefSeq" id="XP_020045264.1">
    <property type="nucleotide sequence ID" value="XM_020195233.1"/>
</dbReference>
<dbReference type="InterPro" id="IPR020846">
    <property type="entry name" value="MFS_dom"/>
</dbReference>
<keyword evidence="4 12" id="KW-0762">Sugar transport</keyword>
<evidence type="ECO:0000313" key="12">
    <source>
        <dbReference type="EMBL" id="ODV58957.1"/>
    </source>
</evidence>
<evidence type="ECO:0000256" key="8">
    <source>
        <dbReference type="ARBA" id="ARBA00023180"/>
    </source>
</evidence>
<dbReference type="GO" id="GO:0005886">
    <property type="term" value="C:plasma membrane"/>
    <property type="evidence" value="ECO:0007669"/>
    <property type="project" value="UniProtKB-ARBA"/>
</dbReference>
<evidence type="ECO:0000256" key="7">
    <source>
        <dbReference type="ARBA" id="ARBA00023136"/>
    </source>
</evidence>
<dbReference type="CDD" id="cd17356">
    <property type="entry name" value="MFS_HXT"/>
    <property type="match status" value="1"/>
</dbReference>
<dbReference type="GO" id="GO:0005351">
    <property type="term" value="F:carbohydrate:proton symporter activity"/>
    <property type="evidence" value="ECO:0007669"/>
    <property type="project" value="TreeGrafter"/>
</dbReference>
<feature type="transmembrane region" description="Helical" evidence="10">
    <location>
        <begin position="132"/>
        <end position="154"/>
    </location>
</feature>
<keyword evidence="3 9" id="KW-0813">Transport</keyword>
<evidence type="ECO:0000256" key="5">
    <source>
        <dbReference type="ARBA" id="ARBA00022692"/>
    </source>
</evidence>
<feature type="transmembrane region" description="Helical" evidence="10">
    <location>
        <begin position="166"/>
        <end position="182"/>
    </location>
</feature>
<dbReference type="NCBIfam" id="TIGR00879">
    <property type="entry name" value="SP"/>
    <property type="match status" value="1"/>
</dbReference>
<evidence type="ECO:0000256" key="4">
    <source>
        <dbReference type="ARBA" id="ARBA00022597"/>
    </source>
</evidence>